<dbReference type="GO" id="GO:0051119">
    <property type="term" value="F:sugar transmembrane transporter activity"/>
    <property type="evidence" value="ECO:0007669"/>
    <property type="project" value="InterPro"/>
</dbReference>
<keyword evidence="14" id="KW-0762">Sugar transport</keyword>
<dbReference type="PROSITE" id="PS00217">
    <property type="entry name" value="SUGAR_TRANSPORT_2"/>
    <property type="match status" value="1"/>
</dbReference>
<dbReference type="InterPro" id="IPR005829">
    <property type="entry name" value="Sugar_transporter_CS"/>
</dbReference>
<dbReference type="PANTHER" id="PTHR13003">
    <property type="entry name" value="NUP107-RELATED"/>
    <property type="match status" value="1"/>
</dbReference>
<keyword evidence="8" id="KW-0811">Translocation</keyword>
<evidence type="ECO:0000256" key="6">
    <source>
        <dbReference type="ARBA" id="ARBA00022927"/>
    </source>
</evidence>
<keyword evidence="5" id="KW-0509">mRNA transport</keyword>
<dbReference type="Pfam" id="PF00083">
    <property type="entry name" value="Sugar_tr"/>
    <property type="match status" value="1"/>
</dbReference>
<evidence type="ECO:0000256" key="8">
    <source>
        <dbReference type="ARBA" id="ARBA00023010"/>
    </source>
</evidence>
<evidence type="ECO:0000256" key="9">
    <source>
        <dbReference type="ARBA" id="ARBA00023132"/>
    </source>
</evidence>
<feature type="domain" description="Major facilitator superfamily (MFS) profile" evidence="13">
    <location>
        <begin position="1"/>
        <end position="404"/>
    </location>
</feature>
<feature type="transmembrane region" description="Helical" evidence="12">
    <location>
        <begin position="80"/>
        <end position="103"/>
    </location>
</feature>
<proteinExistence type="predicted"/>
<keyword evidence="7 12" id="KW-1133">Transmembrane helix</keyword>
<dbReference type="GO" id="GO:0000973">
    <property type="term" value="P:post-transcriptional tethering of RNA polymerase II gene DNA at nuclear periphery"/>
    <property type="evidence" value="ECO:0007669"/>
    <property type="project" value="TreeGrafter"/>
</dbReference>
<dbReference type="Gene3D" id="1.10.3450.20">
    <property type="match status" value="1"/>
</dbReference>
<dbReference type="GO" id="GO:0006606">
    <property type="term" value="P:protein import into nucleus"/>
    <property type="evidence" value="ECO:0007669"/>
    <property type="project" value="TreeGrafter"/>
</dbReference>
<evidence type="ECO:0000256" key="12">
    <source>
        <dbReference type="SAM" id="Phobius"/>
    </source>
</evidence>
<accession>A0A2I0VBR1</accession>
<feature type="transmembrane region" description="Helical" evidence="12">
    <location>
        <begin position="300"/>
        <end position="324"/>
    </location>
</feature>
<dbReference type="SUPFAM" id="SSF103473">
    <property type="entry name" value="MFS general substrate transporter"/>
    <property type="match status" value="1"/>
</dbReference>
<evidence type="ECO:0000256" key="11">
    <source>
        <dbReference type="ARBA" id="ARBA00023242"/>
    </source>
</evidence>
<dbReference type="EMBL" id="KZ503875">
    <property type="protein sequence ID" value="PKU60854.1"/>
    <property type="molecule type" value="Genomic_DNA"/>
</dbReference>
<feature type="transmembrane region" description="Helical" evidence="12">
    <location>
        <begin position="115"/>
        <end position="136"/>
    </location>
</feature>
<dbReference type="FunFam" id="1.20.190.50:FF:000006">
    <property type="entry name" value="Nuclear pore complex protein"/>
    <property type="match status" value="1"/>
</dbReference>
<dbReference type="Pfam" id="PF04121">
    <property type="entry name" value="Nup84_Nup100"/>
    <property type="match status" value="2"/>
</dbReference>
<keyword evidence="3" id="KW-0813">Transport</keyword>
<dbReference type="PROSITE" id="PS50850">
    <property type="entry name" value="MFS"/>
    <property type="match status" value="1"/>
</dbReference>
<reference evidence="14 15" key="2">
    <citation type="journal article" date="2017" name="Nature">
        <title>The Apostasia genome and the evolution of orchids.</title>
        <authorList>
            <person name="Zhang G.Q."/>
            <person name="Liu K.W."/>
            <person name="Li Z."/>
            <person name="Lohaus R."/>
            <person name="Hsiao Y.Y."/>
            <person name="Niu S.C."/>
            <person name="Wang J.Y."/>
            <person name="Lin Y.C."/>
            <person name="Xu Q."/>
            <person name="Chen L.J."/>
            <person name="Yoshida K."/>
            <person name="Fujiwara S."/>
            <person name="Wang Z.W."/>
            <person name="Zhang Y.Q."/>
            <person name="Mitsuda N."/>
            <person name="Wang M."/>
            <person name="Liu G.H."/>
            <person name="Pecoraro L."/>
            <person name="Huang H.X."/>
            <person name="Xiao X.J."/>
            <person name="Lin M."/>
            <person name="Wu X.Y."/>
            <person name="Wu W.L."/>
            <person name="Chen Y.Y."/>
            <person name="Chang S.B."/>
            <person name="Sakamoto S."/>
            <person name="Ohme-Takagi M."/>
            <person name="Yagi M."/>
            <person name="Zeng S.J."/>
            <person name="Shen C.Y."/>
            <person name="Yeh C.M."/>
            <person name="Luo Y.B."/>
            <person name="Tsai W.C."/>
            <person name="Van de Peer Y."/>
            <person name="Liu Z.J."/>
        </authorList>
    </citation>
    <scope>NUCLEOTIDE SEQUENCE [LARGE SCALE GENOMIC DNA]</scope>
    <source>
        <tissue evidence="14">The whole plant</tissue>
    </source>
</reference>
<dbReference type="GO" id="GO:0031080">
    <property type="term" value="C:nuclear pore outer ring"/>
    <property type="evidence" value="ECO:0007669"/>
    <property type="project" value="TreeGrafter"/>
</dbReference>
<keyword evidence="15" id="KW-1185">Reference proteome</keyword>
<comment type="subcellular location">
    <subcellularLocation>
        <location evidence="1">Membrane</location>
        <topology evidence="1">Multi-pass membrane protein</topology>
    </subcellularLocation>
    <subcellularLocation>
        <location evidence="2">Nucleus</location>
        <location evidence="2">Nuclear pore complex</location>
    </subcellularLocation>
</comment>
<dbReference type="InterPro" id="IPR020846">
    <property type="entry name" value="MFS_dom"/>
</dbReference>
<dbReference type="PANTHER" id="PTHR13003:SF2">
    <property type="entry name" value="NUCLEAR PORE COMPLEX PROTEIN NUP107"/>
    <property type="match status" value="1"/>
</dbReference>
<feature type="transmembrane region" description="Helical" evidence="12">
    <location>
        <begin position="263"/>
        <end position="288"/>
    </location>
</feature>
<dbReference type="GO" id="GO:0016020">
    <property type="term" value="C:membrane"/>
    <property type="evidence" value="ECO:0007669"/>
    <property type="project" value="UniProtKB-SubCell"/>
</dbReference>
<evidence type="ECO:0000256" key="3">
    <source>
        <dbReference type="ARBA" id="ARBA00022448"/>
    </source>
</evidence>
<evidence type="ECO:0000256" key="1">
    <source>
        <dbReference type="ARBA" id="ARBA00004141"/>
    </source>
</evidence>
<dbReference type="InterPro" id="IPR036259">
    <property type="entry name" value="MFS_trans_sf"/>
</dbReference>
<keyword evidence="4 12" id="KW-0812">Transmembrane</keyword>
<keyword evidence="10 12" id="KW-0472">Membrane</keyword>
<reference evidence="14 15" key="1">
    <citation type="journal article" date="2016" name="Sci. Rep.">
        <title>The Dendrobium catenatum Lindl. genome sequence provides insights into polysaccharide synthase, floral development and adaptive evolution.</title>
        <authorList>
            <person name="Zhang G.Q."/>
            <person name="Xu Q."/>
            <person name="Bian C."/>
            <person name="Tsai W.C."/>
            <person name="Yeh C.M."/>
            <person name="Liu K.W."/>
            <person name="Yoshida K."/>
            <person name="Zhang L.S."/>
            <person name="Chang S.B."/>
            <person name="Chen F."/>
            <person name="Shi Y."/>
            <person name="Su Y.Y."/>
            <person name="Zhang Y.Q."/>
            <person name="Chen L.J."/>
            <person name="Yin Y."/>
            <person name="Lin M."/>
            <person name="Huang H."/>
            <person name="Deng H."/>
            <person name="Wang Z.W."/>
            <person name="Zhu S.L."/>
            <person name="Zhao X."/>
            <person name="Deng C."/>
            <person name="Niu S.C."/>
            <person name="Huang J."/>
            <person name="Wang M."/>
            <person name="Liu G.H."/>
            <person name="Yang H.J."/>
            <person name="Xiao X.J."/>
            <person name="Hsiao Y.Y."/>
            <person name="Wu W.L."/>
            <person name="Chen Y.Y."/>
            <person name="Mitsuda N."/>
            <person name="Ohme-Takagi M."/>
            <person name="Luo Y.B."/>
            <person name="Van de Peer Y."/>
            <person name="Liu Z.J."/>
        </authorList>
    </citation>
    <scope>NUCLEOTIDE SEQUENCE [LARGE SCALE GENOMIC DNA]</scope>
    <source>
        <tissue evidence="14">The whole plant</tissue>
    </source>
</reference>
<dbReference type="Gene3D" id="1.20.190.50">
    <property type="match status" value="1"/>
</dbReference>
<sequence>MAIDKDIEDWMGSEQNGSVELLIEHGDLKSSKRSIWMILFSTIVVVCGSFIFGSCVGFSAPSQSGIMNDMGLSLSEDVLLLDFGRIFTGFGTGVFSYVVPVFIAEISPKNLRGVLTALNQLMIVGGLSVTYIVGTIVSWRELALIGLIPCLILLLGLFFIPESPRWLAKVGKQELFEESLHRLHGKDADISEEAAEIQDYIETLNRLPRARIVDLFQRKYIRSTIVGVGLMAFQQFGGINGIVFYSSQTFVSAGFSSGNFGTILIGAIQISSSGTFLGCFVGALSFYLREQGVNAEWVSVLTLCGILIYIGSFAMGMGAIPWIIMSEIFPINIKGTAGSLVTLMNWFGSWLISYTFNFLMSWSSWGNIFSGNRCLSSSSSSFSRVAFVRHFSLGSLFEMEADMDTSPSYFNPEDLSSREKYRRYRKRQSTSSTSPLFGNSVSKFSGARLLYEGNIIQRRPNAALLLEEIKQEAESYDLDGLEQSAPKTKYSLKGRESVDDHRLAESNTCYNFAQSSQPVKLLKQEDELLVDGGETTFSLFASLLDSALQGNEELPRDLIMCPSTSHQEACQFVSTNFTAELCLRIVLWLEGLATKALELEKKKQDEALLEDVWILLRAGHIDEACELCRSAGQPWRASTLCPFGGLDILPSIEAMAKNGKPRLLQAIELDSGIARQLRLWKWACYCASELGRRRLRRLELAAEVRVENQSDGSSSVGGRVGFEFGEGSTAGGLEEMRSETVQFGRRSACWAMAKSWLDVQVDLHLTSFQRGRDAEKPYGDDTVGISSRGPSAGPETWPDHVVDQQPRDFPSLLQKLHSGEIVHEAVSKACKEQHRQIELTLDYGQMNLMLCDIPYLLDLIWLWISPSEDEQNGLRPHGDPQMIRFGAHLSLLLRYLLDDEMKDAFKEKLMTVGDNILQMYAMFLFSEHHEELVGVYASQITRHYCIDLFVEMMELRLNSSIQIKHKLFRSAIEYLPFSMEDQSKASFKDIIERVLSRSREMKASKYVEKPSDVAEQHRLQSLQKAMAIQWLCFTPPTTVSDFETIRAKLLIRALIHSNILFREFALISMWRIPKMPIGAHMLLSFLAEPLKQPKEALLSFDDYNVLENLHEFEDWREYYSCDATYRSWLKLEWENSAVPPADLSSEEKEMAIVAARETLNSSLSLLLREGTPWLNAIENCPLELTSGIFLDLHAYGMLCLPSGECLCPDATLCTTLTSALYNSVSEEEALKRQLMVNVSVSLTNNDCLEVSLRCLAIEGDGLGLHESNDGGVLATVMAAGFKGELARFQAGVSLEISRMDAWYSDSDGSFQIPATYVVKGLCRKCCLPEIILRCMQVSVSLAESGESNDHHDELIELVASGMLRLFSQQQLQEFLLFERHCSLYKMELREEEPSAVDD</sequence>
<evidence type="ECO:0000259" key="13">
    <source>
        <dbReference type="PROSITE" id="PS50850"/>
    </source>
</evidence>
<gene>
    <name evidence="14" type="ORF">MA16_Dca015398</name>
</gene>
<feature type="transmembrane region" description="Helical" evidence="12">
    <location>
        <begin position="220"/>
        <end position="243"/>
    </location>
</feature>
<evidence type="ECO:0000313" key="15">
    <source>
        <dbReference type="Proteomes" id="UP000233837"/>
    </source>
</evidence>
<dbReference type="InterPro" id="IPR003663">
    <property type="entry name" value="Sugar/inositol_transpt"/>
</dbReference>
<evidence type="ECO:0000256" key="2">
    <source>
        <dbReference type="ARBA" id="ARBA00004567"/>
    </source>
</evidence>
<dbReference type="Gene3D" id="1.20.1250.20">
    <property type="entry name" value="MFS general substrate transporter like domains"/>
    <property type="match status" value="1"/>
</dbReference>
<keyword evidence="9" id="KW-0906">Nuclear pore complex</keyword>
<dbReference type="GO" id="GO:0017056">
    <property type="term" value="F:structural constituent of nuclear pore"/>
    <property type="evidence" value="ECO:0007669"/>
    <property type="project" value="InterPro"/>
</dbReference>
<dbReference type="GO" id="GO:0006406">
    <property type="term" value="P:mRNA export from nucleus"/>
    <property type="evidence" value="ECO:0007669"/>
    <property type="project" value="TreeGrafter"/>
</dbReference>
<name>A0A2I0VBR1_9ASPA</name>
<dbReference type="PRINTS" id="PR00171">
    <property type="entry name" value="SUGRTRNSPORT"/>
</dbReference>
<evidence type="ECO:0000256" key="10">
    <source>
        <dbReference type="ARBA" id="ARBA00023136"/>
    </source>
</evidence>
<dbReference type="STRING" id="906689.A0A2I0VBR1"/>
<organism evidence="14 15">
    <name type="scientific">Dendrobium catenatum</name>
    <dbReference type="NCBI Taxonomy" id="906689"/>
    <lineage>
        <taxon>Eukaryota</taxon>
        <taxon>Viridiplantae</taxon>
        <taxon>Streptophyta</taxon>
        <taxon>Embryophyta</taxon>
        <taxon>Tracheophyta</taxon>
        <taxon>Spermatophyta</taxon>
        <taxon>Magnoliopsida</taxon>
        <taxon>Liliopsida</taxon>
        <taxon>Asparagales</taxon>
        <taxon>Orchidaceae</taxon>
        <taxon>Epidendroideae</taxon>
        <taxon>Malaxideae</taxon>
        <taxon>Dendrobiinae</taxon>
        <taxon>Dendrobium</taxon>
    </lineage>
</organism>
<evidence type="ECO:0000256" key="5">
    <source>
        <dbReference type="ARBA" id="ARBA00022816"/>
    </source>
</evidence>
<evidence type="ECO:0000313" key="14">
    <source>
        <dbReference type="EMBL" id="PKU60854.1"/>
    </source>
</evidence>
<keyword evidence="11" id="KW-0539">Nucleus</keyword>
<dbReference type="CDD" id="cd17358">
    <property type="entry name" value="MFS_GLUT6_8_Class3_like"/>
    <property type="match status" value="1"/>
</dbReference>
<evidence type="ECO:0000256" key="7">
    <source>
        <dbReference type="ARBA" id="ARBA00022989"/>
    </source>
</evidence>
<protein>
    <submittedName>
        <fullName evidence="14">Sugar transporter ERD6-like 7</fullName>
    </submittedName>
</protein>
<feature type="transmembrane region" description="Helical" evidence="12">
    <location>
        <begin position="142"/>
        <end position="160"/>
    </location>
</feature>
<dbReference type="InterPro" id="IPR005828">
    <property type="entry name" value="MFS_sugar_transport-like"/>
</dbReference>
<evidence type="ECO:0000256" key="4">
    <source>
        <dbReference type="ARBA" id="ARBA00022692"/>
    </source>
</evidence>
<dbReference type="InterPro" id="IPR044775">
    <property type="entry name" value="MFS_ERD6/Tret1-like"/>
</dbReference>
<dbReference type="Proteomes" id="UP000233837">
    <property type="component" value="Unassembled WGS sequence"/>
</dbReference>
<keyword evidence="6" id="KW-0653">Protein transport</keyword>
<feature type="transmembrane region" description="Helical" evidence="12">
    <location>
        <begin position="35"/>
        <end position="60"/>
    </location>
</feature>
<dbReference type="InterPro" id="IPR007252">
    <property type="entry name" value="Nup84/Nup107"/>
</dbReference>